<dbReference type="Pfam" id="PF10294">
    <property type="entry name" value="Methyltransf_16"/>
    <property type="match status" value="1"/>
</dbReference>
<sequence length="396" mass="43260">MHYIRLLRAPKLVQAKRATQVSLVLAVTTDLGDSLLHPDKAIELMARAVVTSPSGTSTRELSGSGKLHWRPGDRVSKPTFDLPPTVVAALASGDRVELCVGPAPPYSAEALRDILASSAEYASGAGDRGLVMPVWVALKEDESQDDLCTRKLRLNELSEPPDYLELEEELGESIARHIWDASPVVLAALAAMFQSPSSVPSRQPCMEALKRLFDASEPINILELGCGVGILGAGLAAVYPPDAGACTILMTDLEDAQDRARTNIGLVERNQSGRAGLLYENLDWEDGRHGRFGPLLRRRRWDLVMLSDCTYNTDTLPALVATLSAVHAHNADHGDGGRRAVSTKVFLATKQRHSSERVAWHLLARDGWEELATQTFPLPVLGRESQFIETYLFENK</sequence>
<keyword evidence="2" id="KW-1185">Reference proteome</keyword>
<dbReference type="InterPro" id="IPR029063">
    <property type="entry name" value="SAM-dependent_MTases_sf"/>
</dbReference>
<dbReference type="PANTHER" id="PTHR14614">
    <property type="entry name" value="HEPATOCELLULAR CARCINOMA-ASSOCIATED ANTIGEN"/>
    <property type="match status" value="1"/>
</dbReference>
<evidence type="ECO:0000313" key="2">
    <source>
        <dbReference type="Proteomes" id="UP000557566"/>
    </source>
</evidence>
<reference evidence="1 2" key="1">
    <citation type="journal article" date="2020" name="Genome Biol. Evol.">
        <title>A new high-quality draft genome assembly of the Chinese cordyceps Ophiocordyceps sinensis.</title>
        <authorList>
            <person name="Shu R."/>
            <person name="Zhang J."/>
            <person name="Meng Q."/>
            <person name="Zhang H."/>
            <person name="Zhou G."/>
            <person name="Li M."/>
            <person name="Wu P."/>
            <person name="Zhao Y."/>
            <person name="Chen C."/>
            <person name="Qin Q."/>
        </authorList>
    </citation>
    <scope>NUCLEOTIDE SEQUENCE [LARGE SCALE GENOMIC DNA]</scope>
    <source>
        <strain evidence="1 2">IOZ07</strain>
    </source>
</reference>
<dbReference type="GO" id="GO:0005829">
    <property type="term" value="C:cytosol"/>
    <property type="evidence" value="ECO:0007669"/>
    <property type="project" value="TreeGrafter"/>
</dbReference>
<dbReference type="SUPFAM" id="SSF53335">
    <property type="entry name" value="S-adenosyl-L-methionine-dependent methyltransferases"/>
    <property type="match status" value="1"/>
</dbReference>
<name>A0A8H4LS03_9HYPO</name>
<dbReference type="CDD" id="cd02440">
    <property type="entry name" value="AdoMet_MTases"/>
    <property type="match status" value="1"/>
</dbReference>
<dbReference type="InterPro" id="IPR019410">
    <property type="entry name" value="Methyltransf_16"/>
</dbReference>
<comment type="caution">
    <text evidence="1">The sequence shown here is derived from an EMBL/GenBank/DDBJ whole genome shotgun (WGS) entry which is preliminary data.</text>
</comment>
<dbReference type="AlphaFoldDB" id="A0A8H4LS03"/>
<proteinExistence type="predicted"/>
<organism evidence="1 2">
    <name type="scientific">Ophiocordyceps sinensis</name>
    <dbReference type="NCBI Taxonomy" id="72228"/>
    <lineage>
        <taxon>Eukaryota</taxon>
        <taxon>Fungi</taxon>
        <taxon>Dikarya</taxon>
        <taxon>Ascomycota</taxon>
        <taxon>Pezizomycotina</taxon>
        <taxon>Sordariomycetes</taxon>
        <taxon>Hypocreomycetidae</taxon>
        <taxon>Hypocreales</taxon>
        <taxon>Ophiocordycipitaceae</taxon>
        <taxon>Ophiocordyceps</taxon>
    </lineage>
</organism>
<evidence type="ECO:0000313" key="1">
    <source>
        <dbReference type="EMBL" id="KAF4504559.1"/>
    </source>
</evidence>
<gene>
    <name evidence="1" type="ORF">G6O67_007999</name>
</gene>
<dbReference type="GO" id="GO:0008757">
    <property type="term" value="F:S-adenosylmethionine-dependent methyltransferase activity"/>
    <property type="evidence" value="ECO:0007669"/>
    <property type="project" value="UniProtKB-ARBA"/>
</dbReference>
<protein>
    <submittedName>
        <fullName evidence="1">Uncharacterized protein</fullName>
    </submittedName>
</protein>
<dbReference type="Proteomes" id="UP000557566">
    <property type="component" value="Unassembled WGS sequence"/>
</dbReference>
<dbReference type="OrthoDB" id="245989at2759"/>
<dbReference type="PANTHER" id="PTHR14614:SF132">
    <property type="entry name" value="PROTEIN-LYSINE METHYLTRANSFERASE C42C1.13"/>
    <property type="match status" value="1"/>
</dbReference>
<dbReference type="EMBL" id="JAAVMX010000009">
    <property type="protein sequence ID" value="KAF4504559.1"/>
    <property type="molecule type" value="Genomic_DNA"/>
</dbReference>
<dbReference type="Gene3D" id="3.40.50.150">
    <property type="entry name" value="Vaccinia Virus protein VP39"/>
    <property type="match status" value="1"/>
</dbReference>
<accession>A0A8H4LS03</accession>